<dbReference type="Gene3D" id="3.40.50.150">
    <property type="entry name" value="Vaccinia Virus protein VP39"/>
    <property type="match status" value="1"/>
</dbReference>
<evidence type="ECO:0000256" key="5">
    <source>
        <dbReference type="ARBA" id="ARBA00022691"/>
    </source>
</evidence>
<dbReference type="PROSITE" id="PS00092">
    <property type="entry name" value="N6_MTASE"/>
    <property type="match status" value="1"/>
</dbReference>
<comment type="similarity">
    <text evidence="1">Belongs to the N(4)/N(6)-methyltransferase family.</text>
</comment>
<feature type="domain" description="DNA methylase adenine-specific" evidence="8">
    <location>
        <begin position="11"/>
        <end position="224"/>
    </location>
</feature>
<evidence type="ECO:0000256" key="3">
    <source>
        <dbReference type="ARBA" id="ARBA00022603"/>
    </source>
</evidence>
<gene>
    <name evidence="9" type="ORF">B0H50_10874</name>
</gene>
<reference evidence="9 10" key="1">
    <citation type="submission" date="2018-05" db="EMBL/GenBank/DDBJ databases">
        <title>Animal gut microbial communities from fecal samples from Wisconsin, USA.</title>
        <authorList>
            <person name="Neumann A."/>
        </authorList>
    </citation>
    <scope>NUCLEOTIDE SEQUENCE [LARGE SCALE GENOMIC DNA]</scope>
    <source>
        <strain evidence="9 10">UWS4</strain>
    </source>
</reference>
<comment type="catalytic activity">
    <reaction evidence="7">
        <text>a 2'-deoxyadenosine in DNA + S-adenosyl-L-methionine = an N(6)-methyl-2'-deoxyadenosine in DNA + S-adenosyl-L-homocysteine + H(+)</text>
        <dbReference type="Rhea" id="RHEA:15197"/>
        <dbReference type="Rhea" id="RHEA-COMP:12418"/>
        <dbReference type="Rhea" id="RHEA-COMP:12419"/>
        <dbReference type="ChEBI" id="CHEBI:15378"/>
        <dbReference type="ChEBI" id="CHEBI:57856"/>
        <dbReference type="ChEBI" id="CHEBI:59789"/>
        <dbReference type="ChEBI" id="CHEBI:90615"/>
        <dbReference type="ChEBI" id="CHEBI:90616"/>
        <dbReference type="EC" id="2.1.1.72"/>
    </reaction>
</comment>
<dbReference type="InterPro" id="IPR003356">
    <property type="entry name" value="DNA_methylase_A-5"/>
</dbReference>
<name>A0ABX5LQB4_9BACT</name>
<accession>A0ABX5LQB4</accession>
<dbReference type="CDD" id="cd02440">
    <property type="entry name" value="AdoMet_MTases"/>
    <property type="match status" value="1"/>
</dbReference>
<sequence>MAEKSIKNIRKEFRKLGVFYTSSKLAEMIKSRVPFKPKKVYDPTCGCGKLLRVFDDDVLKFGQELDKNELAKIDIPNFTGYSGDTLKDDKFKDEKFDCIVANPPFSIEWTPEELKDDERFKIAPAIAPKSKADWAFMLHILHHLSDDGMAFVLEFPGILYRGNSEEKIRKWFVENNFIERIIEIPGGYFEDTNISTVLIILKKNRQKTSIIFERNGKEIEVEKGNLESSLSPSMYFPIEDRKEKIDIVDLELSAENGFLKKLRAELRFTYFANSSGLNPIDVKSFVEKIKDEIKKFEKEFLTDENKFQKVELNQVDLFG</sequence>
<keyword evidence="5" id="KW-0949">S-adenosyl-L-methionine</keyword>
<evidence type="ECO:0000256" key="7">
    <source>
        <dbReference type="ARBA" id="ARBA00047942"/>
    </source>
</evidence>
<dbReference type="EMBL" id="QGHD01000008">
    <property type="protein sequence ID" value="PWL03231.1"/>
    <property type="molecule type" value="Genomic_DNA"/>
</dbReference>
<dbReference type="PRINTS" id="PR00507">
    <property type="entry name" value="N12N6MTFRASE"/>
</dbReference>
<dbReference type="Proteomes" id="UP000245523">
    <property type="component" value="Unassembled WGS sequence"/>
</dbReference>
<dbReference type="InterPro" id="IPR029063">
    <property type="entry name" value="SAM-dependent_MTases_sf"/>
</dbReference>
<proteinExistence type="inferred from homology"/>
<evidence type="ECO:0000256" key="1">
    <source>
        <dbReference type="ARBA" id="ARBA00006594"/>
    </source>
</evidence>
<dbReference type="PANTHER" id="PTHR42933">
    <property type="entry name" value="SLR6095 PROTEIN"/>
    <property type="match status" value="1"/>
</dbReference>
<evidence type="ECO:0000256" key="4">
    <source>
        <dbReference type="ARBA" id="ARBA00022679"/>
    </source>
</evidence>
<evidence type="ECO:0000259" key="8">
    <source>
        <dbReference type="Pfam" id="PF02384"/>
    </source>
</evidence>
<dbReference type="GO" id="GO:0032259">
    <property type="term" value="P:methylation"/>
    <property type="evidence" value="ECO:0007669"/>
    <property type="project" value="UniProtKB-KW"/>
</dbReference>
<dbReference type="Pfam" id="PF02384">
    <property type="entry name" value="N6_Mtase"/>
    <property type="match status" value="1"/>
</dbReference>
<keyword evidence="10" id="KW-1185">Reference proteome</keyword>
<evidence type="ECO:0000313" key="10">
    <source>
        <dbReference type="Proteomes" id="UP000245523"/>
    </source>
</evidence>
<keyword evidence="3 9" id="KW-0489">Methyltransferase</keyword>
<comment type="caution">
    <text evidence="9">The sequence shown here is derived from an EMBL/GenBank/DDBJ whole genome shotgun (WGS) entry which is preliminary data.</text>
</comment>
<dbReference type="InterPro" id="IPR051537">
    <property type="entry name" value="DNA_Adenine_Mtase"/>
</dbReference>
<dbReference type="RefSeq" id="WP_158256425.1">
    <property type="nucleotide sequence ID" value="NZ_QGHD01000008.1"/>
</dbReference>
<dbReference type="InterPro" id="IPR002052">
    <property type="entry name" value="DNA_methylase_N6_adenine_CS"/>
</dbReference>
<dbReference type="PANTHER" id="PTHR42933:SF1">
    <property type="entry name" value="SITE-SPECIFIC DNA-METHYLTRANSFERASE (ADENINE-SPECIFIC)"/>
    <property type="match status" value="1"/>
</dbReference>
<organism evidence="9 10">
    <name type="scientific">Hallerella porci</name>
    <dbReference type="NCBI Taxonomy" id="1945871"/>
    <lineage>
        <taxon>Bacteria</taxon>
        <taxon>Pseudomonadati</taxon>
        <taxon>Fibrobacterota</taxon>
        <taxon>Fibrobacteria</taxon>
        <taxon>Fibrobacterales</taxon>
        <taxon>Fibrobacteraceae</taxon>
        <taxon>Hallerella</taxon>
    </lineage>
</organism>
<keyword evidence="4" id="KW-0808">Transferase</keyword>
<evidence type="ECO:0000256" key="6">
    <source>
        <dbReference type="ARBA" id="ARBA00022747"/>
    </source>
</evidence>
<evidence type="ECO:0000256" key="2">
    <source>
        <dbReference type="ARBA" id="ARBA00011900"/>
    </source>
</evidence>
<dbReference type="GO" id="GO:0008168">
    <property type="term" value="F:methyltransferase activity"/>
    <property type="evidence" value="ECO:0007669"/>
    <property type="project" value="UniProtKB-KW"/>
</dbReference>
<keyword evidence="6" id="KW-0680">Restriction system</keyword>
<dbReference type="SUPFAM" id="SSF53335">
    <property type="entry name" value="S-adenosyl-L-methionine-dependent methyltransferases"/>
    <property type="match status" value="1"/>
</dbReference>
<evidence type="ECO:0000313" key="9">
    <source>
        <dbReference type="EMBL" id="PWL03231.1"/>
    </source>
</evidence>
<protein>
    <recommendedName>
        <fullName evidence="2">site-specific DNA-methyltransferase (adenine-specific)</fullName>
        <ecNumber evidence="2">2.1.1.72</ecNumber>
    </recommendedName>
</protein>
<dbReference type="EC" id="2.1.1.72" evidence="2"/>